<evidence type="ECO:0000256" key="3">
    <source>
        <dbReference type="SAM" id="Coils"/>
    </source>
</evidence>
<sequence>MRPDSLLLLSLAVSGLTFSSLAVSEIAIPAAAGSSSSIVSPLEPLTDKGADAKSPPAAQLLLTGKVSSAKSQTFSVPKAGDAWRYQIQWMLPEGSLVSPGQVVVVFDKSQVANQIEQLEASMLRVSAQEQSQTIELKSKVLQARFELKKQLLEQEKAQLVAAVPADFIAAKEYADNQFKLLQLNAEVTKAKQALAEALDTEKATLAQLKIDKEKAALELAQAFKDLDSLELKAEIAGPLLLGREPWSNKKFEVGDTVQVGRQIATVPAMEDLEVIAWVNEVDVDRLKPGQAVIMRLDAEIERAFPGQVASIGRQAINLPAWGRSNWFEVGIRFKAPDDIAMIPGMSVLVETGGKHEAL</sequence>
<evidence type="ECO:0000256" key="2">
    <source>
        <dbReference type="ARBA" id="ARBA00023054"/>
    </source>
</evidence>
<comment type="caution">
    <text evidence="4">The sequence shown here is derived from an EMBL/GenBank/DDBJ whole genome shotgun (WGS) entry which is preliminary data.</text>
</comment>
<proteinExistence type="predicted"/>
<dbReference type="Gene3D" id="2.40.30.170">
    <property type="match status" value="1"/>
</dbReference>
<feature type="coiled-coil region" evidence="3">
    <location>
        <begin position="180"/>
        <end position="232"/>
    </location>
</feature>
<dbReference type="PANTHER" id="PTHR32347:SF23">
    <property type="entry name" value="BLL5650 PROTEIN"/>
    <property type="match status" value="1"/>
</dbReference>
<accession>A0ABU4QFM1</accession>
<dbReference type="Proteomes" id="UP001272773">
    <property type="component" value="Unassembled WGS sequence"/>
</dbReference>
<dbReference type="GeneID" id="88624613"/>
<dbReference type="EMBL" id="JAWXXR010000001">
    <property type="protein sequence ID" value="MDX6017408.1"/>
    <property type="molecule type" value="Genomic_DNA"/>
</dbReference>
<reference evidence="4 5" key="1">
    <citation type="submission" date="2023-11" db="EMBL/GenBank/DDBJ databases">
        <title>MicrobeMod: A computational toolkit for identifying prokaryotic methylation and restriction-modification with nanopore sequencing.</title>
        <authorList>
            <person name="Crits-Christoph A."/>
            <person name="Kang S.C."/>
            <person name="Lee H."/>
            <person name="Ostrov N."/>
        </authorList>
    </citation>
    <scope>NUCLEOTIDE SEQUENCE [LARGE SCALE GENOMIC DNA]</scope>
    <source>
        <strain evidence="4 5">ATCC BAA-2732</strain>
    </source>
</reference>
<evidence type="ECO:0000313" key="5">
    <source>
        <dbReference type="Proteomes" id="UP001272773"/>
    </source>
</evidence>
<keyword evidence="5" id="KW-1185">Reference proteome</keyword>
<keyword evidence="2 3" id="KW-0175">Coiled coil</keyword>
<gene>
    <name evidence="4" type="ORF">SIL79_13855</name>
</gene>
<dbReference type="PANTHER" id="PTHR32347">
    <property type="entry name" value="EFFLUX SYSTEM COMPONENT YKNX-RELATED"/>
    <property type="match status" value="1"/>
</dbReference>
<organism evidence="4 5">
    <name type="scientific">Shewanella indica</name>
    <dbReference type="NCBI Taxonomy" id="768528"/>
    <lineage>
        <taxon>Bacteria</taxon>
        <taxon>Pseudomonadati</taxon>
        <taxon>Pseudomonadota</taxon>
        <taxon>Gammaproteobacteria</taxon>
        <taxon>Alteromonadales</taxon>
        <taxon>Shewanellaceae</taxon>
        <taxon>Shewanella</taxon>
    </lineage>
</organism>
<comment type="subcellular location">
    <subcellularLocation>
        <location evidence="1">Cell envelope</location>
    </subcellularLocation>
</comment>
<name>A0ABU4QFM1_9GAMM</name>
<dbReference type="InterPro" id="IPR050465">
    <property type="entry name" value="UPF0194_transport"/>
</dbReference>
<evidence type="ECO:0000256" key="1">
    <source>
        <dbReference type="ARBA" id="ARBA00004196"/>
    </source>
</evidence>
<protein>
    <submittedName>
        <fullName evidence="4">HlyD family efflux transporter periplasmic adaptor subunit</fullName>
    </submittedName>
</protein>
<dbReference type="RefSeq" id="WP_071475970.1">
    <property type="nucleotide sequence ID" value="NZ_JAWXXR010000001.1"/>
</dbReference>
<evidence type="ECO:0000313" key="4">
    <source>
        <dbReference type="EMBL" id="MDX6017408.1"/>
    </source>
</evidence>